<sequence>MHRRIIGLESEYGFLFVNRGDRIFPSERALEYLFQGIMPNSWSRDAFLPNGARIYQDTGSHPEYSTPECDSFRDVVLFDKAGEKILSKAAERVDRLLVREGIEGEVHVLKNNTDSAGNSYGCHENYLIDRNVTFWRLSRSLIPFFVTRQIVAGAGGLVRDSEDRVRFVISPRALHIREKISCSTTSSRPIINTRDEPHSDPQKYRRLHIIVGDSNMSEVSDLLKVATTALVLEVVEAGGISDRLSLEDPIAAIRMISEDPSLTVRVRLESGKEMTALEIQWAYLEACQEYFVREKTEEPVRDILKLWEKVLGELSRDDESLGREIDWVIKRRLLDRYMKGRHHGIDDPETAMLDYQYHDVDERRGLYNLLLRQGGLERIASDREIEEAMVTPPRTTRARLRGDHIRAALAEHRSFTVDWTYMRLNDSPQETFFWMDPFCATEP</sequence>
<keyword evidence="1" id="KW-0647">Proteasome</keyword>
<reference evidence="1 2" key="1">
    <citation type="journal article" date="2009" name="Appl. Environ. Microbiol.">
        <title>Community genomic and proteomic analyses of chemoautotrophic iron-oxidizing "Leptospirillum rubarum" (Group II) and "Leptospirillum ferrodiazotrophum" (Group III) bacteria in acid mine drainage biofilms.</title>
        <authorList>
            <person name="Goltsman D.S."/>
            <person name="Denef V.J."/>
            <person name="Singer S.W."/>
            <person name="VerBerkmoes N.C."/>
            <person name="Lefsrud M."/>
            <person name="Mueller R.S."/>
            <person name="Dick G.J."/>
            <person name="Sun C.L."/>
            <person name="Wheeler K.E."/>
            <person name="Zemla A."/>
            <person name="Baker B.J."/>
            <person name="Hauser L."/>
            <person name="Land M."/>
            <person name="Shah M.B."/>
            <person name="Thelen M.P."/>
            <person name="Hettich R.L."/>
            <person name="Banfield J.F."/>
        </authorList>
    </citation>
    <scope>NUCLEOTIDE SEQUENCE [LARGE SCALE GENOMIC DNA]</scope>
</reference>
<dbReference type="GO" id="GO:0000502">
    <property type="term" value="C:proteasome complex"/>
    <property type="evidence" value="ECO:0007669"/>
    <property type="project" value="UniProtKB-KW"/>
</dbReference>
<dbReference type="PANTHER" id="PTHR42307">
    <property type="entry name" value="PUP DEAMIDASE/DEPUPYLASE"/>
    <property type="match status" value="1"/>
</dbReference>
<dbReference type="InterPro" id="IPR004347">
    <property type="entry name" value="Pup_ligase/deamidase"/>
</dbReference>
<accession>C6HX21</accession>
<dbReference type="GO" id="GO:0070490">
    <property type="term" value="P:protein pupylation"/>
    <property type="evidence" value="ECO:0007669"/>
    <property type="project" value="TreeGrafter"/>
</dbReference>
<dbReference type="PANTHER" id="PTHR42307:SF3">
    <property type="entry name" value="PUP--PROTEIN LIGASE"/>
    <property type="match status" value="1"/>
</dbReference>
<dbReference type="AlphaFoldDB" id="C6HX21"/>
<dbReference type="GO" id="GO:0019941">
    <property type="term" value="P:modification-dependent protein catabolic process"/>
    <property type="evidence" value="ECO:0007669"/>
    <property type="project" value="InterPro"/>
</dbReference>
<dbReference type="EMBL" id="GG693873">
    <property type="protein sequence ID" value="EES52731.1"/>
    <property type="molecule type" value="Genomic_DNA"/>
</dbReference>
<dbReference type="Proteomes" id="UP000009374">
    <property type="component" value="Unassembled WGS sequence"/>
</dbReference>
<evidence type="ECO:0000313" key="1">
    <source>
        <dbReference type="EMBL" id="EES52731.1"/>
    </source>
</evidence>
<protein>
    <submittedName>
        <fullName evidence="1">Putative proteasome component</fullName>
    </submittedName>
</protein>
<dbReference type="GO" id="GO:0005524">
    <property type="term" value="F:ATP binding"/>
    <property type="evidence" value="ECO:0007669"/>
    <property type="project" value="TreeGrafter"/>
</dbReference>
<proteinExistence type="predicted"/>
<name>C6HX21_9BACT</name>
<evidence type="ECO:0000313" key="2">
    <source>
        <dbReference type="Proteomes" id="UP000009374"/>
    </source>
</evidence>
<dbReference type="Pfam" id="PF03136">
    <property type="entry name" value="Pup_ligase"/>
    <property type="match status" value="1"/>
</dbReference>
<dbReference type="GO" id="GO:0010498">
    <property type="term" value="P:proteasomal protein catabolic process"/>
    <property type="evidence" value="ECO:0007669"/>
    <property type="project" value="InterPro"/>
</dbReference>
<keyword evidence="2" id="KW-1185">Reference proteome</keyword>
<gene>
    <name evidence="1" type="ORF">UBAL3_92050103</name>
</gene>
<organism evidence="1 2">
    <name type="scientific">Leptospirillum ferrodiazotrophum</name>
    <dbReference type="NCBI Taxonomy" id="412449"/>
    <lineage>
        <taxon>Bacteria</taxon>
        <taxon>Pseudomonadati</taxon>
        <taxon>Nitrospirota</taxon>
        <taxon>Nitrospiria</taxon>
        <taxon>Nitrospirales</taxon>
        <taxon>Nitrospiraceae</taxon>
        <taxon>Leptospirillum</taxon>
    </lineage>
</organism>